<dbReference type="PROSITE" id="PS00455">
    <property type="entry name" value="AMP_BINDING"/>
    <property type="match status" value="1"/>
</dbReference>
<organism evidence="6 7">
    <name type="scientific">Bionectria ochroleuca</name>
    <name type="common">Gliocladium roseum</name>
    <dbReference type="NCBI Taxonomy" id="29856"/>
    <lineage>
        <taxon>Eukaryota</taxon>
        <taxon>Fungi</taxon>
        <taxon>Dikarya</taxon>
        <taxon>Ascomycota</taxon>
        <taxon>Pezizomycotina</taxon>
        <taxon>Sordariomycetes</taxon>
        <taxon>Hypocreomycetidae</taxon>
        <taxon>Hypocreales</taxon>
        <taxon>Bionectriaceae</taxon>
        <taxon>Clonostachys</taxon>
    </lineage>
</organism>
<evidence type="ECO:0000256" key="1">
    <source>
        <dbReference type="ARBA" id="ARBA00022450"/>
    </source>
</evidence>
<evidence type="ECO:0000259" key="5">
    <source>
        <dbReference type="PROSITE" id="PS50075"/>
    </source>
</evidence>
<dbReference type="NCBIfam" id="TIGR01733">
    <property type="entry name" value="AA-adenyl-dom"/>
    <property type="match status" value="1"/>
</dbReference>
<dbReference type="CDD" id="cd19542">
    <property type="entry name" value="CT_NRPS-like"/>
    <property type="match status" value="1"/>
</dbReference>
<keyword evidence="3" id="KW-0436">Ligase</keyword>
<dbReference type="InterPro" id="IPR001242">
    <property type="entry name" value="Condensation_dom"/>
</dbReference>
<name>A0ABY6U5I7_BIOOC</name>
<dbReference type="InterPro" id="IPR036736">
    <property type="entry name" value="ACP-like_sf"/>
</dbReference>
<dbReference type="InterPro" id="IPR023213">
    <property type="entry name" value="CAT-like_dom_sf"/>
</dbReference>
<keyword evidence="1" id="KW-0596">Phosphopantetheine</keyword>
<proteinExistence type="inferred from homology"/>
<dbReference type="Proteomes" id="UP000766486">
    <property type="component" value="Unassembled WGS sequence"/>
</dbReference>
<dbReference type="CDD" id="cd05918">
    <property type="entry name" value="A_NRPS_SidN3_like"/>
    <property type="match status" value="1"/>
</dbReference>
<dbReference type="Gene3D" id="3.30.300.30">
    <property type="match status" value="1"/>
</dbReference>
<protein>
    <recommendedName>
        <fullName evidence="5">Carrier domain-containing protein</fullName>
    </recommendedName>
</protein>
<dbReference type="PANTHER" id="PTHR45398:SF1">
    <property type="entry name" value="ENZYME, PUTATIVE (JCVI)-RELATED"/>
    <property type="match status" value="1"/>
</dbReference>
<dbReference type="PANTHER" id="PTHR45398">
    <property type="match status" value="1"/>
</dbReference>
<reference evidence="6 7" key="1">
    <citation type="submission" date="2019-06" db="EMBL/GenBank/DDBJ databases">
        <authorList>
            <person name="Broberg M."/>
        </authorList>
    </citation>
    <scope>NUCLEOTIDE SEQUENCE [LARGE SCALE GENOMIC DNA]</scope>
</reference>
<dbReference type="InterPro" id="IPR000873">
    <property type="entry name" value="AMP-dep_synth/lig_dom"/>
</dbReference>
<dbReference type="InterPro" id="IPR010071">
    <property type="entry name" value="AA_adenyl_dom"/>
</dbReference>
<evidence type="ECO:0000313" key="6">
    <source>
        <dbReference type="EMBL" id="VUC26265.1"/>
    </source>
</evidence>
<dbReference type="PROSITE" id="PS50075">
    <property type="entry name" value="CARRIER"/>
    <property type="match status" value="1"/>
</dbReference>
<sequence length="1584" mass="175626">MNSVVQSRQESLDITHGPVFTVDYFEKGAKEPVILFTAHHLVIDLVSWRILWHDLEQLLNGAALPLVETSFREWTNIQQRLGYDSQSSPSLPFKLEYGFDFWGVKPTKNIFAAAETHRIHLDETMTSLLLVQAPIQPDTSITDTVKFVKDIRRQMVGKGLPYFASQHQEKINLSETDVNAPFLFNYGGVFQQLEQKDSLFRQLEADIVEVAPSARRIALVEIDGSVIDGKMHLSVSIHRDINHYKLLRQWAYDLKNAFHTAAHFLNQQDETPTLSDFPLVTIPSYGGLNSVVAQLAAKGISIKDVARLLPCTPIQEGILFGMAKESASYHIIQVWKCSSLSHSEQIDPTKLEASWRAALSRHSIFSMVFLESVELGGFLQVQLQDAPLRIQCVHSGTNCPAVTLVEMERPFFSDREPPYLITICQSSSGEIGCRIDIDHTLIDAVSFPVVLSEVVDAYSRNSDRARPHAPGFHRIVKEVLAVSPQMKLEYWKSYLAGIKPCSIRATITSDIVGTEGCQKTITLPCLVTDRIDAFCRAGNITRSTFLQVSWAIVLAQLTNKQDVCFGYLTSGRDIPVEGIEEIVGPLINMLISRIDLGSPASNVIENTGRDLLEHFNYQHLSLAKLQSELGLHGQQLFDTILTVRQAQNVDKAGRLNFQDFFTHDPNEFCIAINVELNGASTHVQLVYQNDSVETWLAQEVVEIFQSAISFLLDDGPEIGENSLHDAFFNYRSGGSRSQAEITWKNRLRGLEAAQFPTLLNPSTKPKLDSTIELKMEGISLPGTDSEMTAVIWTAWAFLVAGYTYTNDIIFGGTISSSDAAFTSMDPTAVSMPPIVPVMTARQGAETIYNEISQFRRINRHWIRQLGDEQKQACDLQTLLQVEKAERSAFIGSPTATSESYSGFSLRLNCSVRDDSLDLKVWFDSAVLTMTQVRRISHQFENLIRQFHKNELQLRGINDIHIASRADLADIQLWNGPIPQSSSACIHDLFAATAAKQPDTLAICSWDGEFTYKELDNLSTRLACCLAAMGARTGTIIPLCFEKGKWTSVAILGIMKTGAASVLMDSGHPEARLRTIIQQAHSNSNKCFILASKRSESLASRLRLGLHSKEEVTLVIADNLSQTAKNIPKLPTEESQPDSLLYVVFTSGSTGTPKGAMVTHKNFSSAIYYYRSIFGFKQTSRVLDFASYAFDVAWFNILHTLTAGGCLCIPTKADLQNNLSGCIQDMRVSFAAMTPMVWDLLGEQDLESFESIIFTGERLAPLDSKYRRLTASIFNAYGPAECSVINTYAQINQNDTKEPSIGKGWGVITWIVRLDGSAIAAIGEIGELWVEGPLVGHGYLGDAEKTTSTFVEDPSWLLPRTGVATGPNRRVYRSGDLVRYNSDGSIQFIGRKDDQVKIRGQRVELGDIEAHIKKLLASEPDVQVVAEIISPRESSFPVLAAFVCPARNDQSLEVTVSDLTKDLNEKLLLHLPLYMVPTIYVPISPLPVGLTGKINRKELRQIGKGLSLATITDASNAPSLKSPLIGIELVVANVWAEVLGLSLNSISRDIPFIRLGGDSITAMQVISRLRVHKVYLTRRLLLDAA</sequence>
<dbReference type="InterPro" id="IPR020845">
    <property type="entry name" value="AMP-binding_CS"/>
</dbReference>
<dbReference type="Gene3D" id="3.40.50.12780">
    <property type="entry name" value="N-terminal domain of ligase-like"/>
    <property type="match status" value="1"/>
</dbReference>
<accession>A0ABY6U5I7</accession>
<dbReference type="Gene3D" id="3.30.559.10">
    <property type="entry name" value="Chloramphenicol acetyltransferase-like domain"/>
    <property type="match status" value="2"/>
</dbReference>
<dbReference type="Pfam" id="PF00668">
    <property type="entry name" value="Condensation"/>
    <property type="match status" value="2"/>
</dbReference>
<keyword evidence="2" id="KW-0597">Phosphoprotein</keyword>
<dbReference type="Pfam" id="PF00550">
    <property type="entry name" value="PP-binding"/>
    <property type="match status" value="1"/>
</dbReference>
<dbReference type="SUPFAM" id="SSF52777">
    <property type="entry name" value="CoA-dependent acyltransferases"/>
    <property type="match status" value="5"/>
</dbReference>
<dbReference type="SUPFAM" id="SSF56801">
    <property type="entry name" value="Acetyl-CoA synthetase-like"/>
    <property type="match status" value="1"/>
</dbReference>
<dbReference type="Gene3D" id="3.30.559.30">
    <property type="entry name" value="Nonribosomal peptide synthetase, condensation domain"/>
    <property type="match status" value="3"/>
</dbReference>
<feature type="domain" description="Carrier" evidence="5">
    <location>
        <begin position="1521"/>
        <end position="1584"/>
    </location>
</feature>
<evidence type="ECO:0000256" key="2">
    <source>
        <dbReference type="ARBA" id="ARBA00022553"/>
    </source>
</evidence>
<evidence type="ECO:0000313" key="7">
    <source>
        <dbReference type="Proteomes" id="UP000766486"/>
    </source>
</evidence>
<dbReference type="PROSITE" id="PS00012">
    <property type="entry name" value="PHOSPHOPANTETHEINE"/>
    <property type="match status" value="1"/>
</dbReference>
<keyword evidence="7" id="KW-1185">Reference proteome</keyword>
<dbReference type="InterPro" id="IPR042099">
    <property type="entry name" value="ANL_N_sf"/>
</dbReference>
<evidence type="ECO:0000256" key="3">
    <source>
        <dbReference type="ARBA" id="ARBA00022598"/>
    </source>
</evidence>
<dbReference type="InterPro" id="IPR009081">
    <property type="entry name" value="PP-bd_ACP"/>
</dbReference>
<dbReference type="InterPro" id="IPR045851">
    <property type="entry name" value="AMP-bd_C_sf"/>
</dbReference>
<dbReference type="Gene3D" id="1.10.1200.10">
    <property type="entry name" value="ACP-like"/>
    <property type="match status" value="1"/>
</dbReference>
<dbReference type="InterPro" id="IPR006162">
    <property type="entry name" value="Ppantetheine_attach_site"/>
</dbReference>
<dbReference type="EMBL" id="CABFNS010000744">
    <property type="protein sequence ID" value="VUC26265.1"/>
    <property type="molecule type" value="Genomic_DNA"/>
</dbReference>
<comment type="similarity">
    <text evidence="4">Belongs to the NRP synthetase family.</text>
</comment>
<dbReference type="Pfam" id="PF00501">
    <property type="entry name" value="AMP-binding"/>
    <property type="match status" value="1"/>
</dbReference>
<gene>
    <name evidence="6" type="ORF">CLO192961_LOCUS184496</name>
</gene>
<comment type="caution">
    <text evidence="6">The sequence shown here is derived from an EMBL/GenBank/DDBJ whole genome shotgun (WGS) entry which is preliminary data.</text>
</comment>
<evidence type="ECO:0000256" key="4">
    <source>
        <dbReference type="ARBA" id="ARBA00029454"/>
    </source>
</evidence>
<dbReference type="SUPFAM" id="SSF47336">
    <property type="entry name" value="ACP-like"/>
    <property type="match status" value="1"/>
</dbReference>